<name>A0A9D9DRR4_9BACT</name>
<reference evidence="1" key="1">
    <citation type="submission" date="2020-10" db="EMBL/GenBank/DDBJ databases">
        <authorList>
            <person name="Gilroy R."/>
        </authorList>
    </citation>
    <scope>NUCLEOTIDE SEQUENCE</scope>
    <source>
        <strain evidence="1">2889</strain>
    </source>
</reference>
<reference evidence="1" key="2">
    <citation type="journal article" date="2021" name="PeerJ">
        <title>Extensive microbial diversity within the chicken gut microbiome revealed by metagenomics and culture.</title>
        <authorList>
            <person name="Gilroy R."/>
            <person name="Ravi A."/>
            <person name="Getino M."/>
            <person name="Pursley I."/>
            <person name="Horton D.L."/>
            <person name="Alikhan N.F."/>
            <person name="Baker D."/>
            <person name="Gharbi K."/>
            <person name="Hall N."/>
            <person name="Watson M."/>
            <person name="Adriaenssens E.M."/>
            <person name="Foster-Nyarko E."/>
            <person name="Jarju S."/>
            <person name="Secka A."/>
            <person name="Antonio M."/>
            <person name="Oren A."/>
            <person name="Chaudhuri R.R."/>
            <person name="La Ragione R."/>
            <person name="Hildebrand F."/>
            <person name="Pallen M.J."/>
        </authorList>
    </citation>
    <scope>NUCLEOTIDE SEQUENCE</scope>
    <source>
        <strain evidence="1">2889</strain>
    </source>
</reference>
<protein>
    <submittedName>
        <fullName evidence="1">Uncharacterized protein</fullName>
    </submittedName>
</protein>
<accession>A0A9D9DRR4</accession>
<organism evidence="1 2">
    <name type="scientific">Candidatus Pullibacteroides excrementavium</name>
    <dbReference type="NCBI Taxonomy" id="2840905"/>
    <lineage>
        <taxon>Bacteria</taxon>
        <taxon>Pseudomonadati</taxon>
        <taxon>Bacteroidota</taxon>
        <taxon>Bacteroidia</taxon>
        <taxon>Bacteroidales</taxon>
        <taxon>Candidatus Pullibacteroides</taxon>
    </lineage>
</organism>
<comment type="caution">
    <text evidence="1">The sequence shown here is derived from an EMBL/GenBank/DDBJ whole genome shotgun (WGS) entry which is preliminary data.</text>
</comment>
<dbReference type="AlphaFoldDB" id="A0A9D9DRR4"/>
<proteinExistence type="predicted"/>
<dbReference type="EMBL" id="JADIMZ010000043">
    <property type="protein sequence ID" value="MBO8432303.1"/>
    <property type="molecule type" value="Genomic_DNA"/>
</dbReference>
<feature type="non-terminal residue" evidence="1">
    <location>
        <position position="1"/>
    </location>
</feature>
<dbReference type="Proteomes" id="UP000823612">
    <property type="component" value="Unassembled WGS sequence"/>
</dbReference>
<gene>
    <name evidence="1" type="ORF">IAB08_03280</name>
</gene>
<evidence type="ECO:0000313" key="1">
    <source>
        <dbReference type="EMBL" id="MBO8432303.1"/>
    </source>
</evidence>
<sequence length="46" mass="5543">AAKHPLRVLFRDSCFTQDSQKINLYEQFKQQLDWSDDEAFQNIRVI</sequence>
<evidence type="ECO:0000313" key="2">
    <source>
        <dbReference type="Proteomes" id="UP000823612"/>
    </source>
</evidence>